<name>A0ABU3CKE7_9FLAO</name>
<comment type="caution">
    <text evidence="2">The sequence shown here is derived from an EMBL/GenBank/DDBJ whole genome shotgun (WGS) entry which is preliminary data.</text>
</comment>
<gene>
    <name evidence="2" type="ORF">RM545_08970</name>
</gene>
<dbReference type="SUPFAM" id="SSF58113">
    <property type="entry name" value="Apolipoprotein A-I"/>
    <property type="match status" value="1"/>
</dbReference>
<dbReference type="EMBL" id="JAVRHO010000010">
    <property type="protein sequence ID" value="MDT0646821.1"/>
    <property type="molecule type" value="Genomic_DNA"/>
</dbReference>
<accession>A0ABU3CKE7</accession>
<feature type="signal peptide" evidence="1">
    <location>
        <begin position="1"/>
        <end position="22"/>
    </location>
</feature>
<sequence length="464" mass="52069">MKTYKLNYIVLLLLFISAGVSAQTKKHVQSFNTNANVNVNVDAKHTNILVEKWDKNEVLVEAYLDAETSDKKEIDQLMKSWKLDVSGSSNDVRIISGGGVSWNVMPDVSMNMSDLNESMGGLQEMLGPLMENLMPMIQNIAANPLPENFTSKMGNMNFDFEAYEKNPDEYMKKWEAQVEENFGEDFEKDMEAWAAKIEKNSEKWEKDFEAKMEDWGEKFGKDMEVWGEQFGKDMEKWGEQFGKEMEARFEGEDSKIIVLSGDGAKAKKRIRITIPRNAKLNLDVRHGEVKLPGATSNLKASVSHGSLSVNTLTGKQTDVKVSYSPVKIRQWDYGVLNTDYVQDCVIDRATSIKLSSNSSDVLIREITETGILSGSFGDLNILNLAPGFQNLRITLENSDLKLSLPDTAFSFNYDGTQSDLDYPKSMQLKSTETYDNVILNGFNKSRNGSGTVSIKASFSDVLVK</sequence>
<feature type="chain" id="PRO_5046865688" evidence="1">
    <location>
        <begin position="23"/>
        <end position="464"/>
    </location>
</feature>
<evidence type="ECO:0000313" key="3">
    <source>
        <dbReference type="Proteomes" id="UP001245285"/>
    </source>
</evidence>
<proteinExistence type="predicted"/>
<dbReference type="RefSeq" id="WP_311494986.1">
    <property type="nucleotide sequence ID" value="NZ_JAVRHO010000010.1"/>
</dbReference>
<evidence type="ECO:0000313" key="2">
    <source>
        <dbReference type="EMBL" id="MDT0646821.1"/>
    </source>
</evidence>
<keyword evidence="1" id="KW-0732">Signal</keyword>
<protein>
    <submittedName>
        <fullName evidence="2">DUF4097 family beta strand repeat-containing protein</fullName>
    </submittedName>
</protein>
<organism evidence="2 3">
    <name type="scientific">Autumnicola lenta</name>
    <dbReference type="NCBI Taxonomy" id="3075593"/>
    <lineage>
        <taxon>Bacteria</taxon>
        <taxon>Pseudomonadati</taxon>
        <taxon>Bacteroidota</taxon>
        <taxon>Flavobacteriia</taxon>
        <taxon>Flavobacteriales</taxon>
        <taxon>Flavobacteriaceae</taxon>
        <taxon>Autumnicola</taxon>
    </lineage>
</organism>
<reference evidence="2 3" key="1">
    <citation type="submission" date="2023-09" db="EMBL/GenBank/DDBJ databases">
        <authorList>
            <person name="Rey-Velasco X."/>
        </authorList>
    </citation>
    <scope>NUCLEOTIDE SEQUENCE [LARGE SCALE GENOMIC DNA]</scope>
    <source>
        <strain evidence="2 3">F260</strain>
    </source>
</reference>
<dbReference type="Proteomes" id="UP001245285">
    <property type="component" value="Unassembled WGS sequence"/>
</dbReference>
<keyword evidence="3" id="KW-1185">Reference proteome</keyword>
<evidence type="ECO:0000256" key="1">
    <source>
        <dbReference type="SAM" id="SignalP"/>
    </source>
</evidence>